<accession>A0ABW2RF80</accession>
<evidence type="ECO:0000313" key="1">
    <source>
        <dbReference type="EMBL" id="MFC7439577.1"/>
    </source>
</evidence>
<dbReference type="RefSeq" id="WP_379862762.1">
    <property type="nucleotide sequence ID" value="NZ_JBHTBW010000001.1"/>
</dbReference>
<sequence length="150" mass="17007">MSQLENVIYAVKALPQTEEKQALIESMINIFAIPVHQCDKCQTDSIIFYEDEGQVYCLFCDSPIPQDDYVECDCGGQGILEDVTDSDGITDERAVCLKCEKVIPKDSCWYDGVTGYNFPHALVDVDEDGNNKYEPVCVRCYRTLHDPEYI</sequence>
<reference evidence="2" key="1">
    <citation type="journal article" date="2019" name="Int. J. Syst. Evol. Microbiol.">
        <title>The Global Catalogue of Microorganisms (GCM) 10K type strain sequencing project: providing services to taxonomists for standard genome sequencing and annotation.</title>
        <authorList>
            <consortium name="The Broad Institute Genomics Platform"/>
            <consortium name="The Broad Institute Genome Sequencing Center for Infectious Disease"/>
            <person name="Wu L."/>
            <person name="Ma J."/>
        </authorList>
    </citation>
    <scope>NUCLEOTIDE SEQUENCE [LARGE SCALE GENOMIC DNA]</scope>
    <source>
        <strain evidence="2">CGMCC 1.12942</strain>
    </source>
</reference>
<organism evidence="1 2">
    <name type="scientific">Laceyella putida</name>
    <dbReference type="NCBI Taxonomy" id="110101"/>
    <lineage>
        <taxon>Bacteria</taxon>
        <taxon>Bacillati</taxon>
        <taxon>Bacillota</taxon>
        <taxon>Bacilli</taxon>
        <taxon>Bacillales</taxon>
        <taxon>Thermoactinomycetaceae</taxon>
        <taxon>Laceyella</taxon>
    </lineage>
</organism>
<dbReference type="Proteomes" id="UP001596500">
    <property type="component" value="Unassembled WGS sequence"/>
</dbReference>
<keyword evidence="2" id="KW-1185">Reference proteome</keyword>
<dbReference type="EMBL" id="JBHTBW010000001">
    <property type="protein sequence ID" value="MFC7439577.1"/>
    <property type="molecule type" value="Genomic_DNA"/>
</dbReference>
<protein>
    <submittedName>
        <fullName evidence="1">Uncharacterized protein</fullName>
    </submittedName>
</protein>
<name>A0ABW2RF80_9BACL</name>
<gene>
    <name evidence="1" type="ORF">ACFQNG_00115</name>
</gene>
<comment type="caution">
    <text evidence="1">The sequence shown here is derived from an EMBL/GenBank/DDBJ whole genome shotgun (WGS) entry which is preliminary data.</text>
</comment>
<evidence type="ECO:0000313" key="2">
    <source>
        <dbReference type="Proteomes" id="UP001596500"/>
    </source>
</evidence>
<proteinExistence type="predicted"/>